<evidence type="ECO:0000256" key="5">
    <source>
        <dbReference type="ARBA" id="ARBA00023136"/>
    </source>
</evidence>
<protein>
    <submittedName>
        <fullName evidence="8">Secretion system protein</fullName>
    </submittedName>
</protein>
<evidence type="ECO:0000256" key="4">
    <source>
        <dbReference type="ARBA" id="ARBA00022989"/>
    </source>
</evidence>
<reference evidence="8" key="1">
    <citation type="submission" date="2020-05" db="EMBL/GenBank/DDBJ databases">
        <title>The first insight into the ecology of ammonia-tolerant syntrophic propionate oxidizing bacteria.</title>
        <authorList>
            <person name="Singh A."/>
            <person name="Schnurer A."/>
            <person name="Westerholm M."/>
        </authorList>
    </citation>
    <scope>NUCLEOTIDE SEQUENCE</scope>
    <source>
        <strain evidence="8">MAG54</strain>
    </source>
</reference>
<dbReference type="Pfam" id="PF00482">
    <property type="entry name" value="T2SSF"/>
    <property type="match status" value="1"/>
</dbReference>
<sequence length="193" mass="21470">MGITLDRYVMRALLTSVLFGVIWAVVGFLVMRFAVLPEVRVRVHNVFAVRLPAFVLTDASVAALQVAASALIFVIAAYAAFLFFRAYPSLLKKNRAAGINLLLHNAVAYIYAMRRGGAEMMEIFRSVAGEAQVYGEVAHEFRRVVRDTDYFGYDMLAALRHLQETTPSEKLRDFLQDLVSVVESGGDVTGFLE</sequence>
<feature type="non-terminal residue" evidence="8">
    <location>
        <position position="193"/>
    </location>
</feature>
<gene>
    <name evidence="8" type="ORF">HQQ74_01740</name>
</gene>
<feature type="domain" description="Type II secretion system protein GspF" evidence="7">
    <location>
        <begin position="109"/>
        <end position="193"/>
    </location>
</feature>
<evidence type="ECO:0000313" key="9">
    <source>
        <dbReference type="Proteomes" id="UP000737555"/>
    </source>
</evidence>
<feature type="transmembrane region" description="Helical" evidence="6">
    <location>
        <begin position="12"/>
        <end position="35"/>
    </location>
</feature>
<dbReference type="InterPro" id="IPR056569">
    <property type="entry name" value="ArlJ-like"/>
</dbReference>
<evidence type="ECO:0000313" key="8">
    <source>
        <dbReference type="EMBL" id="NQS77436.1"/>
    </source>
</evidence>
<dbReference type="GO" id="GO:0005886">
    <property type="term" value="C:plasma membrane"/>
    <property type="evidence" value="ECO:0007669"/>
    <property type="project" value="UniProtKB-SubCell"/>
</dbReference>
<dbReference type="PANTHER" id="PTHR35402">
    <property type="entry name" value="INTEGRAL MEMBRANE PROTEIN-RELATED"/>
    <property type="match status" value="1"/>
</dbReference>
<keyword evidence="2" id="KW-1003">Cell membrane</keyword>
<dbReference type="Proteomes" id="UP000737555">
    <property type="component" value="Unassembled WGS sequence"/>
</dbReference>
<evidence type="ECO:0000256" key="2">
    <source>
        <dbReference type="ARBA" id="ARBA00022475"/>
    </source>
</evidence>
<proteinExistence type="predicted"/>
<name>A0A8T7H397_9EURY</name>
<evidence type="ECO:0000256" key="6">
    <source>
        <dbReference type="SAM" id="Phobius"/>
    </source>
</evidence>
<feature type="transmembrane region" description="Helical" evidence="6">
    <location>
        <begin position="62"/>
        <end position="84"/>
    </location>
</feature>
<accession>A0A8T7H397</accession>
<evidence type="ECO:0000256" key="1">
    <source>
        <dbReference type="ARBA" id="ARBA00004651"/>
    </source>
</evidence>
<keyword evidence="4 6" id="KW-1133">Transmembrane helix</keyword>
<comment type="caution">
    <text evidence="8">The sequence shown here is derived from an EMBL/GenBank/DDBJ whole genome shotgun (WGS) entry which is preliminary data.</text>
</comment>
<keyword evidence="5 6" id="KW-0472">Membrane</keyword>
<evidence type="ECO:0000259" key="7">
    <source>
        <dbReference type="Pfam" id="PF00482"/>
    </source>
</evidence>
<dbReference type="PANTHER" id="PTHR35402:SF1">
    <property type="entry name" value="TYPE II SECRETION SYSTEM PROTEIN GSPF DOMAIN-CONTAINING PROTEIN"/>
    <property type="match status" value="1"/>
</dbReference>
<comment type="subcellular location">
    <subcellularLocation>
        <location evidence="1">Cell membrane</location>
        <topology evidence="1">Multi-pass membrane protein</topology>
    </subcellularLocation>
</comment>
<dbReference type="EMBL" id="JABMJE010000013">
    <property type="protein sequence ID" value="NQS77436.1"/>
    <property type="molecule type" value="Genomic_DNA"/>
</dbReference>
<keyword evidence="3 6" id="KW-0812">Transmembrane</keyword>
<evidence type="ECO:0000256" key="3">
    <source>
        <dbReference type="ARBA" id="ARBA00022692"/>
    </source>
</evidence>
<organism evidence="8 9">
    <name type="scientific">Methanoculleus bourgensis</name>
    <dbReference type="NCBI Taxonomy" id="83986"/>
    <lineage>
        <taxon>Archaea</taxon>
        <taxon>Methanobacteriati</taxon>
        <taxon>Methanobacteriota</taxon>
        <taxon>Stenosarchaea group</taxon>
        <taxon>Methanomicrobia</taxon>
        <taxon>Methanomicrobiales</taxon>
        <taxon>Methanomicrobiaceae</taxon>
        <taxon>Methanoculleus</taxon>
    </lineage>
</organism>
<dbReference type="AlphaFoldDB" id="A0A8T7H397"/>
<dbReference type="InterPro" id="IPR018076">
    <property type="entry name" value="T2SS_GspF_dom"/>
</dbReference>